<feature type="transmembrane region" description="Helical" evidence="1">
    <location>
        <begin position="136"/>
        <end position="156"/>
    </location>
</feature>
<protein>
    <submittedName>
        <fullName evidence="2">Uncharacterized protein</fullName>
    </submittedName>
</protein>
<evidence type="ECO:0000313" key="2">
    <source>
        <dbReference type="EMBL" id="REH36216.1"/>
    </source>
</evidence>
<organism evidence="2 3">
    <name type="scientific">Kutzneria buriramensis</name>
    <dbReference type="NCBI Taxonomy" id="1045776"/>
    <lineage>
        <taxon>Bacteria</taxon>
        <taxon>Bacillati</taxon>
        <taxon>Actinomycetota</taxon>
        <taxon>Actinomycetes</taxon>
        <taxon>Pseudonocardiales</taxon>
        <taxon>Pseudonocardiaceae</taxon>
        <taxon>Kutzneria</taxon>
    </lineage>
</organism>
<keyword evidence="3" id="KW-1185">Reference proteome</keyword>
<proteinExistence type="predicted"/>
<accession>A0A3E0H115</accession>
<feature type="transmembrane region" description="Helical" evidence="1">
    <location>
        <begin position="69"/>
        <end position="87"/>
    </location>
</feature>
<feature type="transmembrane region" description="Helical" evidence="1">
    <location>
        <begin position="225"/>
        <end position="242"/>
    </location>
</feature>
<dbReference type="EMBL" id="QUNO01000016">
    <property type="protein sequence ID" value="REH36216.1"/>
    <property type="molecule type" value="Genomic_DNA"/>
</dbReference>
<keyword evidence="1" id="KW-0812">Transmembrane</keyword>
<dbReference type="RefSeq" id="WP_116179521.1">
    <property type="nucleotide sequence ID" value="NZ_CP144375.1"/>
</dbReference>
<dbReference type="AlphaFoldDB" id="A0A3E0H115"/>
<reference evidence="2 3" key="1">
    <citation type="submission" date="2018-08" db="EMBL/GenBank/DDBJ databases">
        <title>Genomic Encyclopedia of Archaeal and Bacterial Type Strains, Phase II (KMG-II): from individual species to whole genera.</title>
        <authorList>
            <person name="Goeker M."/>
        </authorList>
    </citation>
    <scope>NUCLEOTIDE SEQUENCE [LARGE SCALE GENOMIC DNA]</scope>
    <source>
        <strain evidence="2 3">DSM 45791</strain>
    </source>
</reference>
<dbReference type="OrthoDB" id="5150238at2"/>
<evidence type="ECO:0000256" key="1">
    <source>
        <dbReference type="SAM" id="Phobius"/>
    </source>
</evidence>
<feature type="transmembrane region" description="Helical" evidence="1">
    <location>
        <begin position="162"/>
        <end position="179"/>
    </location>
</feature>
<feature type="transmembrane region" description="Helical" evidence="1">
    <location>
        <begin position="191"/>
        <end position="213"/>
    </location>
</feature>
<feature type="transmembrane region" description="Helical" evidence="1">
    <location>
        <begin position="284"/>
        <end position="302"/>
    </location>
</feature>
<gene>
    <name evidence="2" type="ORF">BCF44_11685</name>
</gene>
<sequence length="309" mass="33559">MSETQERRLRRLLALYPRDHREAHGEEMLGVLLDSSPGWRDGLNLVGGAIALHARRLLGLDGGVNRRDVLAVVGLLGPLMILTAAVGDLHEVAWFTKNGGLADMPLSQVPDAPVWAVWLVVAGLVLFGLRRTAAVFAWLADIVHLVIPYKASNWTWSYESKGWLLLGLVTAIALTWSAGPARGRKLVGRRGIVLTLATVAVAMSCQLFAPRFVMIGRWPLDMSEWLVYLALAGGACLACRSVPNRRTGRRAAFVLALPAVAFALEYVEVTIIGPPLYWVPAVEATVLYGIPVLLVLAGNGVLRPIRRTA</sequence>
<feature type="transmembrane region" description="Helical" evidence="1">
    <location>
        <begin position="112"/>
        <end position="129"/>
    </location>
</feature>
<evidence type="ECO:0000313" key="3">
    <source>
        <dbReference type="Proteomes" id="UP000256269"/>
    </source>
</evidence>
<comment type="caution">
    <text evidence="2">The sequence shown here is derived from an EMBL/GenBank/DDBJ whole genome shotgun (WGS) entry which is preliminary data.</text>
</comment>
<keyword evidence="1" id="KW-1133">Transmembrane helix</keyword>
<dbReference type="Proteomes" id="UP000256269">
    <property type="component" value="Unassembled WGS sequence"/>
</dbReference>
<keyword evidence="1" id="KW-0472">Membrane</keyword>
<name>A0A3E0H115_9PSEU</name>
<feature type="transmembrane region" description="Helical" evidence="1">
    <location>
        <begin position="254"/>
        <end position="278"/>
    </location>
</feature>